<name>A0A9L0SUC4_HORSE</name>
<dbReference type="GO" id="GO:0005737">
    <property type="term" value="C:cytoplasm"/>
    <property type="evidence" value="ECO:0007669"/>
    <property type="project" value="UniProtKB-SubCell"/>
</dbReference>
<dbReference type="CDD" id="cd02394">
    <property type="entry name" value="KH-I_Vigilin_rpt6"/>
    <property type="match status" value="1"/>
</dbReference>
<dbReference type="Gene3D" id="3.30.1370.10">
    <property type="entry name" value="K Homology domain, type 1"/>
    <property type="match status" value="11"/>
</dbReference>
<sequence length="1152" mass="129903">MSSKENLTEHQSRSIQKGNYVTALNSEEHIGTPTYKGKFSQLLEKRNWLENAQEPAECLSNNSQPSTTSVITQVFHVPLEENEYVNQFGKDRQGKFYLDIMQKTGANVELIFVKDQGLYIIVSGETETVMKAQKEIFTWFQDRGLTAVSIPEEQPCFVTGKTGGEMQDLEEKDATYIQNLCPDNHSNWINTVGIKEVMKKDLHEVLGMSTDQDKCAVEKLDEKKAFFPSTPGPSSKTFDKIIPETEAHIHVPPPSVDQTQVGFTEKKAATERYTVSSIFVPSWLHRFIIGKKGCNISEITHSMPKVHIEFTEGDKITIKGPKEDVNDAQEQIEVIVKDLINRMDYAEINVDCKFHKHLIGKNDAIIKQIKERNNVSVLMSPKNVKNKLIRIEGESQGVQQAKRELLELAGHLENEHSKDLIIEQRFHPAIIGWKGERIHDIQKKFPEVMIHFPDQAQKKKCTQYLENVVADIVESSYSVTIPNFTKPHRNVNGEGGANIKKICAASNTKSNPPSASGYSEDIVISGKPANCEVASNWILPTQKHITNSSEVEISIPSNLYKSLTDSKDCLIGAIMQECGRIHIHFPKMDSGLQRVIIRGPAQSVEKAKTKLLQLAEEEQTKSHTVILHVKPQYHKFLMNKNGGNVSKVCNETGAHIIFPIPEDKDQELLTIKGTEKAVKDAQKGLAALITNLDNIVEEDILINPVYHHHFFMRRGPVFREITEEYGGVSINFSYSGKQRSKVTIKGAKPCVEAAKKHIQEITGDLDSQVTTECIIPQKFHHFIMGQMCSRIQQITRDYNVQIKFPDKENSVTNMDPTIQKNEEEVREKSTTEAASISPRKCDTILISGQKEECAAAMEALEALIPVTAELDVPFDLHHYIIGQKRREIRKIMDRFEVNIHMSTPGLASDILFITGLAANVEQAKARLQELVKALQNEAKDRALRNFKLKFTVDPKYHPKIIGHKGVVITQICLKHKVAIHFPRKGSDETQDQITITGYENNTIAAQNAIMKLQIPVNHRVHGQVIGFHGKTVHKIMNQFQVDIHFSSRRSQNRNVVTVTGLPNNVTKATAHILNLEKHYLAVIKKHESQQEPMKKISLCNLSYTPSKDFVVKDLPRTANTTEIIPDINTSEDFPSLGNQVGPKTHSWRCKQE</sequence>
<evidence type="ECO:0000313" key="11">
    <source>
        <dbReference type="Proteomes" id="UP000002281"/>
    </source>
</evidence>
<feature type="domain" description="K Homology" evidence="9">
    <location>
        <begin position="272"/>
        <end position="337"/>
    </location>
</feature>
<dbReference type="PROSITE" id="PS50084">
    <property type="entry name" value="KH_TYPE_1"/>
    <property type="match status" value="8"/>
</dbReference>
<feature type="domain" description="K Homology" evidence="9">
    <location>
        <begin position="547"/>
        <end position="616"/>
    </location>
</feature>
<feature type="domain" description="K Homology" evidence="9">
    <location>
        <begin position="473"/>
        <end position="543"/>
    </location>
</feature>
<dbReference type="InterPro" id="IPR036612">
    <property type="entry name" value="KH_dom_type_1_sf"/>
</dbReference>
<dbReference type="InterPro" id="IPR004087">
    <property type="entry name" value="KH_dom"/>
</dbReference>
<evidence type="ECO:0000259" key="9">
    <source>
        <dbReference type="SMART" id="SM00322"/>
    </source>
</evidence>
<keyword evidence="2" id="KW-0963">Cytoplasm</keyword>
<dbReference type="AlphaFoldDB" id="A0A9L0SUC4"/>
<evidence type="ECO:0000256" key="8">
    <source>
        <dbReference type="SAM" id="MobiDB-lite"/>
    </source>
</evidence>
<dbReference type="CDD" id="cd22409">
    <property type="entry name" value="KH-I_Vigilin_rpt5"/>
    <property type="match status" value="1"/>
</dbReference>
<evidence type="ECO:0000313" key="10">
    <source>
        <dbReference type="Ensembl" id="ENSECAP00000079642.1"/>
    </source>
</evidence>
<feature type="domain" description="K Homology" evidence="9">
    <location>
        <begin position="694"/>
        <end position="763"/>
    </location>
</feature>
<evidence type="ECO:0000256" key="2">
    <source>
        <dbReference type="ARBA" id="ARBA00022490"/>
    </source>
</evidence>
<dbReference type="Ensembl" id="ENSECAT00000058093.3">
    <property type="protein sequence ID" value="ENSECAP00000079642.1"/>
    <property type="gene ID" value="ENSECAG00000028723.3"/>
</dbReference>
<dbReference type="PANTHER" id="PTHR10627">
    <property type="entry name" value="SCP160"/>
    <property type="match status" value="1"/>
</dbReference>
<reference evidence="10" key="3">
    <citation type="submission" date="2025-09" db="UniProtKB">
        <authorList>
            <consortium name="Ensembl"/>
        </authorList>
    </citation>
    <scope>IDENTIFICATION</scope>
    <source>
        <strain evidence="10">Thoroughbred</strain>
    </source>
</reference>
<organism evidence="10 11">
    <name type="scientific">Equus caballus</name>
    <name type="common">Horse</name>
    <dbReference type="NCBI Taxonomy" id="9796"/>
    <lineage>
        <taxon>Eukaryota</taxon>
        <taxon>Metazoa</taxon>
        <taxon>Chordata</taxon>
        <taxon>Craniata</taxon>
        <taxon>Vertebrata</taxon>
        <taxon>Euteleostomi</taxon>
        <taxon>Mammalia</taxon>
        <taxon>Eutheria</taxon>
        <taxon>Laurasiatheria</taxon>
        <taxon>Perissodactyla</taxon>
        <taxon>Equidae</taxon>
        <taxon>Equus</taxon>
    </lineage>
</organism>
<dbReference type="Proteomes" id="UP000002281">
    <property type="component" value="Chromosome X"/>
</dbReference>
<feature type="domain" description="K Homology" evidence="9">
    <location>
        <begin position="342"/>
        <end position="410"/>
    </location>
</feature>
<comment type="subcellular location">
    <subcellularLocation>
        <location evidence="1">Cytoplasm</location>
    </subcellularLocation>
</comment>
<feature type="domain" description="K Homology" evidence="9">
    <location>
        <begin position="944"/>
        <end position="1014"/>
    </location>
</feature>
<feature type="domain" description="K Homology" evidence="9">
    <location>
        <begin position="767"/>
        <end position="865"/>
    </location>
</feature>
<feature type="domain" description="K Homology" evidence="9">
    <location>
        <begin position="1016"/>
        <end position="1077"/>
    </location>
</feature>
<feature type="coiled-coil region" evidence="7">
    <location>
        <begin position="913"/>
        <end position="944"/>
    </location>
</feature>
<evidence type="ECO:0000256" key="3">
    <source>
        <dbReference type="ARBA" id="ARBA00022737"/>
    </source>
</evidence>
<evidence type="ECO:0000256" key="4">
    <source>
        <dbReference type="ARBA" id="ARBA00022884"/>
    </source>
</evidence>
<keyword evidence="3" id="KW-0677">Repeat</keyword>
<dbReference type="InterPro" id="IPR004088">
    <property type="entry name" value="KH_dom_type_1"/>
</dbReference>
<protein>
    <recommendedName>
        <fullName evidence="5">Vigilin</fullName>
    </recommendedName>
</protein>
<dbReference type="Pfam" id="PF00013">
    <property type="entry name" value="KH_1"/>
    <property type="match status" value="10"/>
</dbReference>
<reference evidence="10" key="2">
    <citation type="submission" date="2025-08" db="UniProtKB">
        <authorList>
            <consortium name="Ensembl"/>
        </authorList>
    </citation>
    <scope>IDENTIFICATION</scope>
    <source>
        <strain evidence="10">Thoroughbred</strain>
    </source>
</reference>
<keyword evidence="11" id="KW-1185">Reference proteome</keyword>
<keyword evidence="7" id="KW-0175">Coiled coil</keyword>
<keyword evidence="4 6" id="KW-0694">RNA-binding</keyword>
<dbReference type="SUPFAM" id="SSF54791">
    <property type="entry name" value="Eukaryotic type KH-domain (KH-domain type I)"/>
    <property type="match status" value="10"/>
</dbReference>
<proteinExistence type="predicted"/>
<evidence type="ECO:0000256" key="7">
    <source>
        <dbReference type="SAM" id="Coils"/>
    </source>
</evidence>
<reference evidence="10 11" key="1">
    <citation type="journal article" date="2009" name="Science">
        <title>Genome sequence, comparative analysis, and population genetics of the domestic horse.</title>
        <authorList>
            <consortium name="Broad Institute Genome Sequencing Platform"/>
            <consortium name="Broad Institute Whole Genome Assembly Team"/>
            <person name="Wade C.M."/>
            <person name="Giulotto E."/>
            <person name="Sigurdsson S."/>
            <person name="Zoli M."/>
            <person name="Gnerre S."/>
            <person name="Imsland F."/>
            <person name="Lear T.L."/>
            <person name="Adelson D.L."/>
            <person name="Bailey E."/>
            <person name="Bellone R.R."/>
            <person name="Bloecker H."/>
            <person name="Distl O."/>
            <person name="Edgar R.C."/>
            <person name="Garber M."/>
            <person name="Leeb T."/>
            <person name="Mauceli E."/>
            <person name="MacLeod J.N."/>
            <person name="Penedo M.C.T."/>
            <person name="Raison J.M."/>
            <person name="Sharpe T."/>
            <person name="Vogel J."/>
            <person name="Andersson L."/>
            <person name="Antczak D.F."/>
            <person name="Biagi T."/>
            <person name="Binns M.M."/>
            <person name="Chowdhary B.P."/>
            <person name="Coleman S.J."/>
            <person name="Della Valle G."/>
            <person name="Fryc S."/>
            <person name="Guerin G."/>
            <person name="Hasegawa T."/>
            <person name="Hill E.W."/>
            <person name="Jurka J."/>
            <person name="Kiialainen A."/>
            <person name="Lindgren G."/>
            <person name="Liu J."/>
            <person name="Magnani E."/>
            <person name="Mickelson J.R."/>
            <person name="Murray J."/>
            <person name="Nergadze S.G."/>
            <person name="Onofrio R."/>
            <person name="Pedroni S."/>
            <person name="Piras M.F."/>
            <person name="Raudsepp T."/>
            <person name="Rocchi M."/>
            <person name="Roeed K.H."/>
            <person name="Ryder O.A."/>
            <person name="Searle S."/>
            <person name="Skow L."/>
            <person name="Swinburne J.E."/>
            <person name="Syvaenen A.C."/>
            <person name="Tozaki T."/>
            <person name="Valberg S.J."/>
            <person name="Vaudin M."/>
            <person name="White J.R."/>
            <person name="Zody M.C."/>
            <person name="Lander E.S."/>
            <person name="Lindblad-Toh K."/>
        </authorList>
    </citation>
    <scope>NUCLEOTIDE SEQUENCE [LARGE SCALE GENOMIC DNA]</scope>
    <source>
        <strain evidence="10 11">Thoroughbred</strain>
    </source>
</reference>
<dbReference type="InterPro" id="IPR057778">
    <property type="entry name" value="KH_Vigilin_N"/>
</dbReference>
<dbReference type="SMART" id="SM00322">
    <property type="entry name" value="KH"/>
    <property type="match status" value="11"/>
</dbReference>
<dbReference type="CDD" id="cd22417">
    <property type="entry name" value="KH-I_Vigilin_rpt14"/>
    <property type="match status" value="1"/>
</dbReference>
<evidence type="ECO:0000256" key="5">
    <source>
        <dbReference type="ARBA" id="ARBA00039270"/>
    </source>
</evidence>
<feature type="domain" description="K Homology" evidence="9">
    <location>
        <begin position="621"/>
        <end position="690"/>
    </location>
</feature>
<dbReference type="GeneTree" id="ENSGT00900000141059"/>
<dbReference type="GO" id="GO:0003729">
    <property type="term" value="F:mRNA binding"/>
    <property type="evidence" value="ECO:0000318"/>
    <property type="project" value="GO_Central"/>
</dbReference>
<evidence type="ECO:0000256" key="1">
    <source>
        <dbReference type="ARBA" id="ARBA00004496"/>
    </source>
</evidence>
<accession>A0A9L0SUC4</accession>
<evidence type="ECO:0000256" key="6">
    <source>
        <dbReference type="PROSITE-ProRule" id="PRU00117"/>
    </source>
</evidence>
<feature type="domain" description="K Homology" evidence="9">
    <location>
        <begin position="414"/>
        <end position="470"/>
    </location>
</feature>
<feature type="compositionally biased region" description="Polar residues" evidence="8">
    <location>
        <begin position="1128"/>
        <end position="1138"/>
    </location>
</feature>
<feature type="domain" description="K Homology" evidence="9">
    <location>
        <begin position="866"/>
        <end position="932"/>
    </location>
</feature>
<dbReference type="PANTHER" id="PTHR10627:SF34">
    <property type="entry name" value="VIGILIN"/>
    <property type="match status" value="1"/>
</dbReference>
<dbReference type="Pfam" id="PF24668">
    <property type="entry name" value="KH_Vigilin"/>
    <property type="match status" value="1"/>
</dbReference>
<feature type="region of interest" description="Disordered" evidence="8">
    <location>
        <begin position="1128"/>
        <end position="1152"/>
    </location>
</feature>